<dbReference type="PANTHER" id="PTHR30006:SF2">
    <property type="entry name" value="ABC TRANSPORTER SUBSTRATE-BINDING PROTEIN"/>
    <property type="match status" value="1"/>
</dbReference>
<dbReference type="GO" id="GO:0030975">
    <property type="term" value="F:thiamine binding"/>
    <property type="evidence" value="ECO:0007669"/>
    <property type="project" value="InterPro"/>
</dbReference>
<keyword evidence="1" id="KW-0732">Signal</keyword>
<organism evidence="2 3">
    <name type="scientific">Mesotoga infera</name>
    <dbReference type="NCBI Taxonomy" id="1236046"/>
    <lineage>
        <taxon>Bacteria</taxon>
        <taxon>Thermotogati</taxon>
        <taxon>Thermotogota</taxon>
        <taxon>Thermotogae</taxon>
        <taxon>Kosmotogales</taxon>
        <taxon>Kosmotogaceae</taxon>
        <taxon>Mesotoga</taxon>
    </lineage>
</organism>
<dbReference type="KEGG" id="minf:MESINF_2421"/>
<dbReference type="NCBIfam" id="TIGR01254">
    <property type="entry name" value="sfuA"/>
    <property type="match status" value="1"/>
</dbReference>
<reference evidence="2 3" key="1">
    <citation type="submission" date="2017-01" db="EMBL/GenBank/DDBJ databases">
        <authorList>
            <person name="Erauso G."/>
        </authorList>
    </citation>
    <scope>NUCLEOTIDE SEQUENCE [LARGE SCALE GENOMIC DNA]</scope>
    <source>
        <strain evidence="2">MESINF1</strain>
    </source>
</reference>
<dbReference type="GO" id="GO:0015888">
    <property type="term" value="P:thiamine transport"/>
    <property type="evidence" value="ECO:0007669"/>
    <property type="project" value="InterPro"/>
</dbReference>
<dbReference type="InterPro" id="IPR005948">
    <property type="entry name" value="ThiB-like"/>
</dbReference>
<sequence>MKTLSLLLLLLLSSAGLSVLVVYSYDSFVPLALETFEEFTLKTGIEVKLKTLSDSGSLVNYIVSMGEKFDGDVVIGIDNLLSRKAFEADIFLPYKPAGSENLISQDLIFDPLWRLTPYDYGAIALIYDSQSITSRIESLQDLTDVKFKKSLILQDPRTSSTGLAFLSWTYLLFGEDFEQFWRSLKPSILTITLGWDDSFEKFEAGEAPIMVSYATDGAYSAHYYGQADYSVLIPQGKGYVQIEGAGIVRWTDKPGEAKIFLDFLLSPDFQRHIPLNQWMFPVIEVEMPAVFQYAVKPETILKLPSGVELEELIEKWEKIIYEK</sequence>
<proteinExistence type="predicted"/>
<accession>A0A7Z7LGW5</accession>
<dbReference type="EMBL" id="LS974202">
    <property type="protein sequence ID" value="SSC13861.1"/>
    <property type="molecule type" value="Genomic_DNA"/>
</dbReference>
<dbReference type="Proteomes" id="UP000250796">
    <property type="component" value="Chromosome MESINF"/>
</dbReference>
<name>A0A7Z7LGW5_9BACT</name>
<dbReference type="AlphaFoldDB" id="A0A7Z7LGW5"/>
<dbReference type="RefSeq" id="WP_169699997.1">
    <property type="nucleotide sequence ID" value="NZ_LS974202.1"/>
</dbReference>
<dbReference type="SUPFAM" id="SSF53850">
    <property type="entry name" value="Periplasmic binding protein-like II"/>
    <property type="match status" value="1"/>
</dbReference>
<keyword evidence="3" id="KW-1185">Reference proteome</keyword>
<protein>
    <submittedName>
        <fullName evidence="2">ABC transporter periplasmic binding protein, thiB subfamily</fullName>
    </submittedName>
</protein>
<dbReference type="Pfam" id="PF13343">
    <property type="entry name" value="SBP_bac_6"/>
    <property type="match status" value="1"/>
</dbReference>
<evidence type="ECO:0000313" key="2">
    <source>
        <dbReference type="EMBL" id="SSC13861.1"/>
    </source>
</evidence>
<evidence type="ECO:0000313" key="3">
    <source>
        <dbReference type="Proteomes" id="UP000250796"/>
    </source>
</evidence>
<evidence type="ECO:0000256" key="1">
    <source>
        <dbReference type="ARBA" id="ARBA00022729"/>
    </source>
</evidence>
<dbReference type="PANTHER" id="PTHR30006">
    <property type="entry name" value="THIAMINE-BINDING PERIPLASMIC PROTEIN-RELATED"/>
    <property type="match status" value="1"/>
</dbReference>
<gene>
    <name evidence="2" type="ORF">MESINF_2421</name>
</gene>
<dbReference type="Gene3D" id="3.40.190.10">
    <property type="entry name" value="Periplasmic binding protein-like II"/>
    <property type="match status" value="2"/>
</dbReference>